<dbReference type="Gene3D" id="2.120.10.30">
    <property type="entry name" value="TolB, C-terminal domain"/>
    <property type="match status" value="1"/>
</dbReference>
<sequence length="202" mass="22307">MSKESNLTTFTEGDVFVGATILNNPDDDHAGDGRIIQFDENLNQKGILWTQDTTHLVGGLKFDPKQILWAFDSQNYSVIKVDNDGNQLPISDFGQRSYSNVSFANDGTLYLGEHLVGDESNNKALEGPRKLETVLPFIPGTEKYGDGNIYKFTQDGELLDTFETETHGGMPGFLGVTASTISPDNAKIIYISELGNRIFQFD</sequence>
<feature type="non-terminal residue" evidence="1">
    <location>
        <position position="202"/>
    </location>
</feature>
<name>A0A382KCU0_9ZZZZ</name>
<organism evidence="1">
    <name type="scientific">marine metagenome</name>
    <dbReference type="NCBI Taxonomy" id="408172"/>
    <lineage>
        <taxon>unclassified sequences</taxon>
        <taxon>metagenomes</taxon>
        <taxon>ecological metagenomes</taxon>
    </lineage>
</organism>
<evidence type="ECO:0008006" key="2">
    <source>
        <dbReference type="Google" id="ProtNLM"/>
    </source>
</evidence>
<gene>
    <name evidence="1" type="ORF">METZ01_LOCUS274680</name>
</gene>
<protein>
    <recommendedName>
        <fullName evidence="2">SMP-30/Gluconolactonase/LRE-like region domain-containing protein</fullName>
    </recommendedName>
</protein>
<proteinExistence type="predicted"/>
<accession>A0A382KCU0</accession>
<dbReference type="AlphaFoldDB" id="A0A382KCU0"/>
<dbReference type="InterPro" id="IPR011042">
    <property type="entry name" value="6-blade_b-propeller_TolB-like"/>
</dbReference>
<evidence type="ECO:0000313" key="1">
    <source>
        <dbReference type="EMBL" id="SVC21826.1"/>
    </source>
</evidence>
<dbReference type="EMBL" id="UINC01079639">
    <property type="protein sequence ID" value="SVC21826.1"/>
    <property type="molecule type" value="Genomic_DNA"/>
</dbReference>
<reference evidence="1" key="1">
    <citation type="submission" date="2018-05" db="EMBL/GenBank/DDBJ databases">
        <authorList>
            <person name="Lanie J.A."/>
            <person name="Ng W.-L."/>
            <person name="Kazmierczak K.M."/>
            <person name="Andrzejewski T.M."/>
            <person name="Davidsen T.M."/>
            <person name="Wayne K.J."/>
            <person name="Tettelin H."/>
            <person name="Glass J.I."/>
            <person name="Rusch D."/>
            <person name="Podicherti R."/>
            <person name="Tsui H.-C.T."/>
            <person name="Winkler M.E."/>
        </authorList>
    </citation>
    <scope>NUCLEOTIDE SEQUENCE</scope>
</reference>
<dbReference type="SUPFAM" id="SSF63829">
    <property type="entry name" value="Calcium-dependent phosphotriesterase"/>
    <property type="match status" value="1"/>
</dbReference>